<dbReference type="Pfam" id="PF01408">
    <property type="entry name" value="GFO_IDH_MocA"/>
    <property type="match status" value="1"/>
</dbReference>
<dbReference type="Gene3D" id="3.30.360.10">
    <property type="entry name" value="Dihydrodipicolinate Reductase, domain 2"/>
    <property type="match status" value="1"/>
</dbReference>
<dbReference type="Pfam" id="PF22725">
    <property type="entry name" value="GFO_IDH_MocA_C3"/>
    <property type="match status" value="1"/>
</dbReference>
<evidence type="ECO:0000313" key="3">
    <source>
        <dbReference type="EMBL" id="MBA4542195.1"/>
    </source>
</evidence>
<dbReference type="SUPFAM" id="SSF55347">
    <property type="entry name" value="Glyceraldehyde-3-phosphate dehydrogenase-like, C-terminal domain"/>
    <property type="match status" value="1"/>
</dbReference>
<organism evidence="3 4">
    <name type="scientific">Thermoactinomyces daqus</name>
    <dbReference type="NCBI Taxonomy" id="1329516"/>
    <lineage>
        <taxon>Bacteria</taxon>
        <taxon>Bacillati</taxon>
        <taxon>Bacillota</taxon>
        <taxon>Bacilli</taxon>
        <taxon>Bacillales</taxon>
        <taxon>Thermoactinomycetaceae</taxon>
        <taxon>Thermoactinomyces</taxon>
    </lineage>
</organism>
<dbReference type="InterPro" id="IPR000683">
    <property type="entry name" value="Gfo/Idh/MocA-like_OxRdtase_N"/>
</dbReference>
<dbReference type="AlphaFoldDB" id="A0A7W1X8Y9"/>
<gene>
    <name evidence="3" type="ORF">H1164_04675</name>
</gene>
<reference evidence="3 4" key="1">
    <citation type="submission" date="2020-07" db="EMBL/GenBank/DDBJ databases">
        <authorList>
            <person name="Feng H."/>
        </authorList>
    </citation>
    <scope>NUCLEOTIDE SEQUENCE [LARGE SCALE GENOMIC DNA]</scope>
    <source>
        <strain evidence="4">s-11</strain>
    </source>
</reference>
<dbReference type="InterPro" id="IPR036291">
    <property type="entry name" value="NAD(P)-bd_dom_sf"/>
</dbReference>
<dbReference type="InterPro" id="IPR055170">
    <property type="entry name" value="GFO_IDH_MocA-like_dom"/>
</dbReference>
<dbReference type="PANTHER" id="PTHR43377">
    <property type="entry name" value="BILIVERDIN REDUCTASE A"/>
    <property type="match status" value="1"/>
</dbReference>
<dbReference type="SUPFAM" id="SSF51735">
    <property type="entry name" value="NAD(P)-binding Rossmann-fold domains"/>
    <property type="match status" value="1"/>
</dbReference>
<evidence type="ECO:0000259" key="2">
    <source>
        <dbReference type="Pfam" id="PF22725"/>
    </source>
</evidence>
<dbReference type="GO" id="GO:0000166">
    <property type="term" value="F:nucleotide binding"/>
    <property type="evidence" value="ECO:0007669"/>
    <property type="project" value="InterPro"/>
</dbReference>
<evidence type="ECO:0000313" key="4">
    <source>
        <dbReference type="Proteomes" id="UP000530514"/>
    </source>
</evidence>
<accession>A0A7W1X8Y9</accession>
<dbReference type="PANTHER" id="PTHR43377:SF2">
    <property type="entry name" value="BINDING ROSSMANN FOLD OXIDOREDUCTASE, PUTATIVE (AFU_ORTHOLOGUE AFUA_4G00560)-RELATED"/>
    <property type="match status" value="1"/>
</dbReference>
<dbReference type="RefSeq" id="WP_052153957.1">
    <property type="nucleotide sequence ID" value="NZ_JACEIP010000005.1"/>
</dbReference>
<evidence type="ECO:0000259" key="1">
    <source>
        <dbReference type="Pfam" id="PF01408"/>
    </source>
</evidence>
<feature type="domain" description="Gfo/Idh/MocA-like oxidoreductase N-terminal" evidence="1">
    <location>
        <begin position="2"/>
        <end position="120"/>
    </location>
</feature>
<sequence>MRLGVIGYGRRIQNILAEIGKIDPRCRVVAINDIRNGEIKQQMGDRAEDIAFFDSPEAMAEEAELDGILIGTRCSRHAEMALRVLPKGIPLFLEKPVATNEQDLLRLKQGVESSATEVVVSFPLRAAPLLKLVKEIVDSGKIGTVEHVQAVNNVPYGGVYYHHWYRDEQETGGLFLQKATHDFDYINYLLGLQPTMVCAMTSKQVFKGNKTAGLKCAECDEREICPDSTVHIRKLPHETPAGEYCCFAVDTGNEDSGSALIRYETGMHAVYTQNFYARRKAASRGARLLGYKGTLEFDFYANAIKVYMHHSPRVETYELTEEAGHFGGDAVLARNFIEVMKGKAKSSAPLDAGLLSAWMCLKARESARTNTFQPILWPGGVRAHDSGEGKGHA</sequence>
<dbReference type="OrthoDB" id="9815825at2"/>
<dbReference type="InterPro" id="IPR051450">
    <property type="entry name" value="Gfo/Idh/MocA_Oxidoreductases"/>
</dbReference>
<name>A0A7W1X8Y9_9BACL</name>
<protein>
    <submittedName>
        <fullName evidence="3">Gfo/Idh/MocA family oxidoreductase</fullName>
    </submittedName>
</protein>
<feature type="domain" description="GFO/IDH/MocA-like oxidoreductase" evidence="2">
    <location>
        <begin position="132"/>
        <end position="296"/>
    </location>
</feature>
<dbReference type="EMBL" id="JACEIP010000005">
    <property type="protein sequence ID" value="MBA4542195.1"/>
    <property type="molecule type" value="Genomic_DNA"/>
</dbReference>
<comment type="caution">
    <text evidence="3">The sequence shown here is derived from an EMBL/GenBank/DDBJ whole genome shotgun (WGS) entry which is preliminary data.</text>
</comment>
<proteinExistence type="predicted"/>
<dbReference type="Proteomes" id="UP000530514">
    <property type="component" value="Unassembled WGS sequence"/>
</dbReference>
<dbReference type="Gene3D" id="3.40.50.720">
    <property type="entry name" value="NAD(P)-binding Rossmann-like Domain"/>
    <property type="match status" value="1"/>
</dbReference>
<keyword evidence="4" id="KW-1185">Reference proteome</keyword>